<dbReference type="PROSITE" id="PS50234">
    <property type="entry name" value="VWFA"/>
    <property type="match status" value="1"/>
</dbReference>
<dbReference type="InterPro" id="IPR050768">
    <property type="entry name" value="UPF0353/GerABKA_families"/>
</dbReference>
<organism evidence="4 5">
    <name type="scientific">Candidatus Accumulibacter phosphatis</name>
    <dbReference type="NCBI Taxonomy" id="327160"/>
    <lineage>
        <taxon>Bacteria</taxon>
        <taxon>Pseudomonadati</taxon>
        <taxon>Pseudomonadota</taxon>
        <taxon>Betaproteobacteria</taxon>
        <taxon>Candidatus Accumulibacter</taxon>
    </lineage>
</organism>
<dbReference type="InterPro" id="IPR036465">
    <property type="entry name" value="vWFA_dom_sf"/>
</dbReference>
<keyword evidence="2" id="KW-0472">Membrane</keyword>
<keyword evidence="2" id="KW-1133">Transmembrane helix</keyword>
<accession>A0A6A7RQG7</accession>
<feature type="transmembrane region" description="Helical" evidence="2">
    <location>
        <begin position="58"/>
        <end position="76"/>
    </location>
</feature>
<keyword evidence="2" id="KW-0812">Transmembrane</keyword>
<dbReference type="Pfam" id="PF00092">
    <property type="entry name" value="VWA"/>
    <property type="match status" value="1"/>
</dbReference>
<protein>
    <recommendedName>
        <fullName evidence="3">VWFA domain-containing protein</fullName>
    </recommendedName>
</protein>
<dbReference type="InterPro" id="IPR002035">
    <property type="entry name" value="VWF_A"/>
</dbReference>
<dbReference type="AlphaFoldDB" id="A0A6A7RQG7"/>
<proteinExistence type="predicted"/>
<dbReference type="PANTHER" id="PTHR22550">
    <property type="entry name" value="SPORE GERMINATION PROTEIN"/>
    <property type="match status" value="1"/>
</dbReference>
<evidence type="ECO:0000256" key="1">
    <source>
        <dbReference type="SAM" id="MobiDB-lite"/>
    </source>
</evidence>
<feature type="domain" description="VWFA" evidence="3">
    <location>
        <begin position="89"/>
        <end position="299"/>
    </location>
</feature>
<dbReference type="Gene3D" id="3.40.50.410">
    <property type="entry name" value="von Willebrand factor, type A domain"/>
    <property type="match status" value="1"/>
</dbReference>
<evidence type="ECO:0000259" key="3">
    <source>
        <dbReference type="PROSITE" id="PS50234"/>
    </source>
</evidence>
<dbReference type="EMBL" id="PDHS01000087">
    <property type="protein sequence ID" value="MQM29787.1"/>
    <property type="molecule type" value="Genomic_DNA"/>
</dbReference>
<dbReference type="SMART" id="SM00327">
    <property type="entry name" value="VWA"/>
    <property type="match status" value="1"/>
</dbReference>
<comment type="caution">
    <text evidence="4">The sequence shown here is derived from an EMBL/GenBank/DDBJ whole genome shotgun (WGS) entry which is preliminary data.</text>
</comment>
<evidence type="ECO:0000256" key="2">
    <source>
        <dbReference type="SAM" id="Phobius"/>
    </source>
</evidence>
<dbReference type="SUPFAM" id="SSF53300">
    <property type="entry name" value="vWA-like"/>
    <property type="match status" value="1"/>
</dbReference>
<sequence length="340" mass="36667">MIHFAWPWMLLALPLPWLLERFLPAVKAQGEALFLPFAASVSVAAGPTLQARSRRRRLLLALVWLLLLAAAVRPQWLDDPLPAPSSGRRLLLAVDASGSMATPDMAGNASRLDVVQAVAGEFIRRRHGDQLGLILFGTRPYLQAPITTDLSTVAQFLQQALVGIAGTETALGDAIGLAIKRLHENSTGSAGLEGSTQVGKATNTAEKPGEGDETVLILLTDGANNTGIKDPIAAARMAADARLRIYTIGVGAAAQAGFFGSRGNDDLDEETLKSIARITHGEYFRATDADDLAKVYARIGQLEPSAGREQWLRPHREWFPWPLAFALLFSLPAVLIRERT</sequence>
<reference evidence="4 5" key="1">
    <citation type="submission" date="2017-09" db="EMBL/GenBank/DDBJ databases">
        <title>Metagenomic Analysis Reveals Denitrifying Candidatus Accumulibacter and Flanking Population as a Source of N2O.</title>
        <authorList>
            <person name="Gao H."/>
            <person name="Mao Y."/>
            <person name="Zhao X."/>
            <person name="Liu W.-T."/>
            <person name="Zhang T."/>
            <person name="Wells G."/>
        </authorList>
    </citation>
    <scope>NUCLEOTIDE SEQUENCE [LARGE SCALE GENOMIC DNA]</scope>
    <source>
        <strain evidence="4">CANDO_2_IC</strain>
    </source>
</reference>
<gene>
    <name evidence="4" type="ORF">CRU78_04230</name>
</gene>
<dbReference type="PANTHER" id="PTHR22550:SF18">
    <property type="entry name" value="VWFA DOMAIN-CONTAINING PROTEIN"/>
    <property type="match status" value="1"/>
</dbReference>
<evidence type="ECO:0000313" key="4">
    <source>
        <dbReference type="EMBL" id="MQM29787.1"/>
    </source>
</evidence>
<evidence type="ECO:0000313" key="5">
    <source>
        <dbReference type="Proteomes" id="UP000342300"/>
    </source>
</evidence>
<name>A0A6A7RQG7_9PROT</name>
<dbReference type="Proteomes" id="UP000342300">
    <property type="component" value="Unassembled WGS sequence"/>
</dbReference>
<feature type="region of interest" description="Disordered" evidence="1">
    <location>
        <begin position="188"/>
        <end position="208"/>
    </location>
</feature>
<feature type="compositionally biased region" description="Polar residues" evidence="1">
    <location>
        <begin position="188"/>
        <end position="205"/>
    </location>
</feature>
<feature type="transmembrane region" description="Helical" evidence="2">
    <location>
        <begin position="318"/>
        <end position="336"/>
    </location>
</feature>